<sequence length="262" mass="28442">MGKWWSKKGQALRGLRLLLCAWLFSSAAAADEDSLVIAAPLLFPLYERNGGGVEEAIVIATLAECGLKPVIQLQPFGRHLESFLQDEAVEAAVTVISAPAGVPYSFIYSSYQNSVITLRDRTTKPEHLSDLAGMRVVSFPGAARILPGLGAVRGSFATYIEIANQDAHSRLIMAGRVDAVIADKLIFAAYTNILGAQAGQDGQAAGRFDVAALFPETQAHWIFKDAAVGARVHQCFHTIRANGILGQLLEERRRRFFGIYVK</sequence>
<organism evidence="2 3">
    <name type="scientific">Gimibacter soli</name>
    <dbReference type="NCBI Taxonomy" id="3024400"/>
    <lineage>
        <taxon>Bacteria</taxon>
        <taxon>Pseudomonadati</taxon>
        <taxon>Pseudomonadota</taxon>
        <taxon>Alphaproteobacteria</taxon>
        <taxon>Kordiimonadales</taxon>
        <taxon>Temperatibacteraceae</taxon>
        <taxon>Gimibacter</taxon>
    </lineage>
</organism>
<keyword evidence="1" id="KW-0732">Signal</keyword>
<dbReference type="AlphaFoldDB" id="A0AAE9XTD6"/>
<dbReference type="KEGG" id="gso:PH603_15285"/>
<name>A0AAE9XTD6_9PROT</name>
<dbReference type="RefSeq" id="WP_289503596.1">
    <property type="nucleotide sequence ID" value="NZ_CP116805.1"/>
</dbReference>
<feature type="signal peptide" evidence="1">
    <location>
        <begin position="1"/>
        <end position="30"/>
    </location>
</feature>
<proteinExistence type="predicted"/>
<accession>A0AAE9XTD6</accession>
<evidence type="ECO:0000313" key="2">
    <source>
        <dbReference type="EMBL" id="WCL53900.1"/>
    </source>
</evidence>
<dbReference type="Proteomes" id="UP001217500">
    <property type="component" value="Chromosome"/>
</dbReference>
<dbReference type="SUPFAM" id="SSF53850">
    <property type="entry name" value="Periplasmic binding protein-like II"/>
    <property type="match status" value="1"/>
</dbReference>
<gene>
    <name evidence="2" type="ORF">PH603_15285</name>
</gene>
<keyword evidence="3" id="KW-1185">Reference proteome</keyword>
<dbReference type="Gene3D" id="3.40.190.10">
    <property type="entry name" value="Periplasmic binding protein-like II"/>
    <property type="match status" value="2"/>
</dbReference>
<reference evidence="2" key="1">
    <citation type="submission" date="2023-01" db="EMBL/GenBank/DDBJ databases">
        <title>The genome sequence of Kordiimonadaceae bacterium 6D33.</title>
        <authorList>
            <person name="Liu Y."/>
        </authorList>
    </citation>
    <scope>NUCLEOTIDE SEQUENCE</scope>
    <source>
        <strain evidence="2">6D33</strain>
    </source>
</reference>
<evidence type="ECO:0000313" key="3">
    <source>
        <dbReference type="Proteomes" id="UP001217500"/>
    </source>
</evidence>
<evidence type="ECO:0000256" key="1">
    <source>
        <dbReference type="SAM" id="SignalP"/>
    </source>
</evidence>
<feature type="chain" id="PRO_5041905575" description="Solute-binding protein family 3/N-terminal domain-containing protein" evidence="1">
    <location>
        <begin position="31"/>
        <end position="262"/>
    </location>
</feature>
<evidence type="ECO:0008006" key="4">
    <source>
        <dbReference type="Google" id="ProtNLM"/>
    </source>
</evidence>
<protein>
    <recommendedName>
        <fullName evidence="4">Solute-binding protein family 3/N-terminal domain-containing protein</fullName>
    </recommendedName>
</protein>
<dbReference type="EMBL" id="CP116805">
    <property type="protein sequence ID" value="WCL53900.1"/>
    <property type="molecule type" value="Genomic_DNA"/>
</dbReference>